<evidence type="ECO:0000256" key="1">
    <source>
        <dbReference type="SAM" id="MobiDB-lite"/>
    </source>
</evidence>
<feature type="region of interest" description="Disordered" evidence="1">
    <location>
        <begin position="106"/>
        <end position="132"/>
    </location>
</feature>
<sequence length="531" mass="56386">MKLFCALIFGFSIFFGSQYTFAQEHTDINADCWRACEKRAKKPEAGCQRYCEYHLDPRVDEETICYGRCAIAGKDGPTCKKECYPNGTKTVQTTFEYLLPREPEDQIIRTDKPGSSQTPGDQTSADGTPIPDEAISELNEDTCEENFEPVITACETAVNETASSCDENGSAMSKVSDLVGQAAVYMGQKSASSVNESCSKMASLSKGVSAGLMLYRQVCTSAIKSCHATCSTTQIVPMCGNKKSLASQDVARKVLNQNRTTCSGFTGKMADAQAAAQNYSQITMNSQDCASLTAGAGTGPSELCMQNPNYPGCGNSGQEKAMDCSHPSMANNKVCVCRGNPNHAMCRSSTAGGNLDSSSELADRQKGAKDNLDLSDMDKLKHHDHAGVPDDPAAEGKQGGDPSLSSKLGAAALNKKTKGKKNISDRSVLGGFYGGGGAAAKPNVADPVVAAEGAKKPGKPDEAETEETMTEQERIAFEELRKFLPGQVNAPARGLAGTTEKVGEDGITGPHSNIWAKVKNRYESVKSSLLP</sequence>
<proteinExistence type="predicted"/>
<keyword evidence="2" id="KW-0732">Signal</keyword>
<evidence type="ECO:0000313" key="3">
    <source>
        <dbReference type="EMBL" id="UOF00896.1"/>
    </source>
</evidence>
<dbReference type="EMBL" id="CP093442">
    <property type="protein sequence ID" value="UOF00896.1"/>
    <property type="molecule type" value="Genomic_DNA"/>
</dbReference>
<dbReference type="Proteomes" id="UP000830116">
    <property type="component" value="Chromosome"/>
</dbReference>
<keyword evidence="4" id="KW-1185">Reference proteome</keyword>
<dbReference type="RefSeq" id="WP_243537078.1">
    <property type="nucleotide sequence ID" value="NZ_CP093442.1"/>
</dbReference>
<feature type="region of interest" description="Disordered" evidence="1">
    <location>
        <begin position="381"/>
        <end position="407"/>
    </location>
</feature>
<feature type="compositionally biased region" description="Polar residues" evidence="1">
    <location>
        <begin position="113"/>
        <end position="126"/>
    </location>
</feature>
<feature type="compositionally biased region" description="Polar residues" evidence="1">
    <location>
        <begin position="349"/>
        <end position="360"/>
    </location>
</feature>
<gene>
    <name evidence="3" type="ORF">MNR06_14435</name>
</gene>
<feature type="chain" id="PRO_5046249933" evidence="2">
    <location>
        <begin position="23"/>
        <end position="531"/>
    </location>
</feature>
<reference evidence="3" key="1">
    <citation type="submission" date="2022-03" db="EMBL/GenBank/DDBJ databases">
        <title>Genome Identification and Characterization of new species Bdellovibrio reynosense LBG001 sp. nov. from a Mexico soil sample.</title>
        <authorList>
            <person name="Camilli A."/>
            <person name="Ajao Y."/>
            <person name="Guo X."/>
        </authorList>
    </citation>
    <scope>NUCLEOTIDE SEQUENCE</scope>
    <source>
        <strain evidence="3">LBG001</strain>
    </source>
</reference>
<accession>A0ABY4CB27</accession>
<feature type="region of interest" description="Disordered" evidence="1">
    <location>
        <begin position="349"/>
        <end position="368"/>
    </location>
</feature>
<name>A0ABY4CB27_9BACT</name>
<protein>
    <submittedName>
        <fullName evidence="3">Uncharacterized protein</fullName>
    </submittedName>
</protein>
<feature type="signal peptide" evidence="2">
    <location>
        <begin position="1"/>
        <end position="22"/>
    </location>
</feature>
<evidence type="ECO:0000256" key="2">
    <source>
        <dbReference type="SAM" id="SignalP"/>
    </source>
</evidence>
<organism evidence="3 4">
    <name type="scientific">Bdellovibrio reynosensis</name>
    <dbReference type="NCBI Taxonomy" id="2835041"/>
    <lineage>
        <taxon>Bacteria</taxon>
        <taxon>Pseudomonadati</taxon>
        <taxon>Bdellovibrionota</taxon>
        <taxon>Bdellovibrionia</taxon>
        <taxon>Bdellovibrionales</taxon>
        <taxon>Pseudobdellovibrionaceae</taxon>
        <taxon>Bdellovibrio</taxon>
    </lineage>
</organism>
<evidence type="ECO:0000313" key="4">
    <source>
        <dbReference type="Proteomes" id="UP000830116"/>
    </source>
</evidence>